<evidence type="ECO:0000313" key="2">
    <source>
        <dbReference type="Proteomes" id="UP000050544"/>
    </source>
</evidence>
<dbReference type="PANTHER" id="PTHR37460:SF1">
    <property type="entry name" value="ENDONUCLEASE III"/>
    <property type="match status" value="1"/>
</dbReference>
<dbReference type="AlphaFoldDB" id="A0A0P6Y0V2"/>
<dbReference type="CDD" id="cd10441">
    <property type="entry name" value="GIY-YIG_COG1833"/>
    <property type="match status" value="1"/>
</dbReference>
<dbReference type="InterPro" id="IPR002837">
    <property type="entry name" value="DUF123"/>
</dbReference>
<dbReference type="STRING" id="869279.SE15_10815"/>
<evidence type="ECO:0008006" key="3">
    <source>
        <dbReference type="Google" id="ProtNLM"/>
    </source>
</evidence>
<dbReference type="EMBL" id="LGKO01000005">
    <property type="protein sequence ID" value="KPL82597.1"/>
    <property type="molecule type" value="Genomic_DNA"/>
</dbReference>
<evidence type="ECO:0000313" key="1">
    <source>
        <dbReference type="EMBL" id="KPL82597.1"/>
    </source>
</evidence>
<dbReference type="Proteomes" id="UP000050544">
    <property type="component" value="Unassembled WGS sequence"/>
</dbReference>
<accession>A0A0P6Y0V2</accession>
<dbReference type="RefSeq" id="WP_054522116.1">
    <property type="nucleotide sequence ID" value="NZ_LGKO01000005.1"/>
</dbReference>
<organism evidence="1 2">
    <name type="scientific">Thermanaerothrix daxensis</name>
    <dbReference type="NCBI Taxonomy" id="869279"/>
    <lineage>
        <taxon>Bacteria</taxon>
        <taxon>Bacillati</taxon>
        <taxon>Chloroflexota</taxon>
        <taxon>Anaerolineae</taxon>
        <taxon>Anaerolineales</taxon>
        <taxon>Anaerolineaceae</taxon>
        <taxon>Thermanaerothrix</taxon>
    </lineage>
</organism>
<name>A0A0P6Y0V2_9CHLR</name>
<protein>
    <recommendedName>
        <fullName evidence="3">GIY-YIG domain-containing protein</fullName>
    </recommendedName>
</protein>
<reference evidence="1 2" key="1">
    <citation type="submission" date="2015-07" db="EMBL/GenBank/DDBJ databases">
        <title>Whole genome sequence of Thermanaerothrix daxensis DSM 23592.</title>
        <authorList>
            <person name="Hemp J."/>
            <person name="Ward L.M."/>
            <person name="Pace L.A."/>
            <person name="Fischer W.W."/>
        </authorList>
    </citation>
    <scope>NUCLEOTIDE SEQUENCE [LARGE SCALE GENOMIC DNA]</scope>
    <source>
        <strain evidence="1 2">GNS-1</strain>
    </source>
</reference>
<proteinExistence type="predicted"/>
<dbReference type="OrthoDB" id="9802365at2"/>
<dbReference type="PANTHER" id="PTHR37460">
    <property type="entry name" value="ENDONUCLEASE III"/>
    <property type="match status" value="1"/>
</dbReference>
<sequence>MKPNPWPSAQGTYGLILWLPQTSQIRVGRLGEHKFPAGWYAYWGSARGHGGIAARIRHHLGLHPTPHWHLDWLRPHAHPVAVFFDESPGRSECQWVQQALTFPGAQVPVCGFGSQDCGQGCPAHLIYFGSSLNLNALANHLGNPEFMFIDMG</sequence>
<comment type="caution">
    <text evidence="1">The sequence shown here is derived from an EMBL/GenBank/DDBJ whole genome shotgun (WGS) entry which is preliminary data.</text>
</comment>
<dbReference type="Pfam" id="PF01986">
    <property type="entry name" value="DUF123"/>
    <property type="match status" value="1"/>
</dbReference>
<gene>
    <name evidence="1" type="ORF">SE15_10815</name>
</gene>
<keyword evidence="2" id="KW-1185">Reference proteome</keyword>